<dbReference type="SMART" id="SM00944">
    <property type="entry name" value="Pro-kuma_activ"/>
    <property type="match status" value="1"/>
</dbReference>
<dbReference type="GO" id="GO:0006508">
    <property type="term" value="P:proteolysis"/>
    <property type="evidence" value="ECO:0007669"/>
    <property type="project" value="UniProtKB-KW"/>
</dbReference>
<comment type="subcellular location">
    <subcellularLocation>
        <location evidence="2">Secreted</location>
        <location evidence="2">Extracellular space</location>
    </subcellularLocation>
</comment>
<keyword evidence="7" id="KW-0106">Calcium</keyword>
<evidence type="ECO:0000256" key="5">
    <source>
        <dbReference type="ARBA" id="ARBA00022801"/>
    </source>
</evidence>
<dbReference type="PANTHER" id="PTHR14218">
    <property type="entry name" value="PROTEASE S8 TRIPEPTIDYL PEPTIDASE I CLN2"/>
    <property type="match status" value="1"/>
</dbReference>
<comment type="cofactor">
    <cofactor evidence="1">
        <name>Ca(2+)</name>
        <dbReference type="ChEBI" id="CHEBI:29108"/>
    </cofactor>
</comment>
<dbReference type="GO" id="GO:0005576">
    <property type="term" value="C:extracellular region"/>
    <property type="evidence" value="ECO:0007669"/>
    <property type="project" value="UniProtKB-SubCell"/>
</dbReference>
<evidence type="ECO:0000256" key="7">
    <source>
        <dbReference type="ARBA" id="ARBA00022837"/>
    </source>
</evidence>
<feature type="signal peptide" evidence="10">
    <location>
        <begin position="1"/>
        <end position="16"/>
    </location>
</feature>
<evidence type="ECO:0000256" key="8">
    <source>
        <dbReference type="ARBA" id="ARBA00023145"/>
    </source>
</evidence>
<keyword evidence="3" id="KW-0645">Protease</keyword>
<dbReference type="Gene3D" id="3.40.50.200">
    <property type="entry name" value="Peptidase S8/S53 domain"/>
    <property type="match status" value="1"/>
</dbReference>
<dbReference type="AlphaFoldDB" id="A0AAD7NNS3"/>
<dbReference type="CDD" id="cd04056">
    <property type="entry name" value="Peptidases_S53"/>
    <property type="match status" value="1"/>
</dbReference>
<evidence type="ECO:0000313" key="13">
    <source>
        <dbReference type="Proteomes" id="UP001215598"/>
    </source>
</evidence>
<comment type="caution">
    <text evidence="9">Lacks conserved residue(s) required for the propagation of feature annotation.</text>
</comment>
<evidence type="ECO:0000256" key="10">
    <source>
        <dbReference type="SAM" id="SignalP"/>
    </source>
</evidence>
<keyword evidence="5" id="KW-0378">Hydrolase</keyword>
<evidence type="ECO:0000256" key="4">
    <source>
        <dbReference type="ARBA" id="ARBA00022723"/>
    </source>
</evidence>
<comment type="caution">
    <text evidence="12">The sequence shown here is derived from an EMBL/GenBank/DDBJ whole genome shotgun (WGS) entry which is preliminary data.</text>
</comment>
<evidence type="ECO:0000313" key="12">
    <source>
        <dbReference type="EMBL" id="KAJ7768896.1"/>
    </source>
</evidence>
<keyword evidence="13" id="KW-1185">Reference proteome</keyword>
<dbReference type="InterPro" id="IPR036852">
    <property type="entry name" value="Peptidase_S8/S53_dom_sf"/>
</dbReference>
<feature type="domain" description="Peptidase S53" evidence="11">
    <location>
        <begin position="191"/>
        <end position="531"/>
    </location>
</feature>
<evidence type="ECO:0000259" key="11">
    <source>
        <dbReference type="PROSITE" id="PS51695"/>
    </source>
</evidence>
<dbReference type="GO" id="GO:0004252">
    <property type="term" value="F:serine-type endopeptidase activity"/>
    <property type="evidence" value="ECO:0007669"/>
    <property type="project" value="InterPro"/>
</dbReference>
<dbReference type="PROSITE" id="PS51695">
    <property type="entry name" value="SEDOLISIN"/>
    <property type="match status" value="1"/>
</dbReference>
<dbReference type="SUPFAM" id="SSF54897">
    <property type="entry name" value="Protease propeptides/inhibitors"/>
    <property type="match status" value="1"/>
</dbReference>
<keyword evidence="8" id="KW-0865">Zymogen</keyword>
<evidence type="ECO:0000256" key="6">
    <source>
        <dbReference type="ARBA" id="ARBA00022825"/>
    </source>
</evidence>
<keyword evidence="10" id="KW-0732">Signal</keyword>
<feature type="chain" id="PRO_5042171103" evidence="10">
    <location>
        <begin position="17"/>
        <end position="531"/>
    </location>
</feature>
<dbReference type="Proteomes" id="UP001215598">
    <property type="component" value="Unassembled WGS sequence"/>
</dbReference>
<organism evidence="12 13">
    <name type="scientific">Mycena metata</name>
    <dbReference type="NCBI Taxonomy" id="1033252"/>
    <lineage>
        <taxon>Eukaryota</taxon>
        <taxon>Fungi</taxon>
        <taxon>Dikarya</taxon>
        <taxon>Basidiomycota</taxon>
        <taxon>Agaricomycotina</taxon>
        <taxon>Agaricomycetes</taxon>
        <taxon>Agaricomycetidae</taxon>
        <taxon>Agaricales</taxon>
        <taxon>Marasmiineae</taxon>
        <taxon>Mycenaceae</taxon>
        <taxon>Mycena</taxon>
    </lineage>
</organism>
<dbReference type="CDD" id="cd11377">
    <property type="entry name" value="Pro-peptidase_S53"/>
    <property type="match status" value="1"/>
</dbReference>
<dbReference type="SUPFAM" id="SSF52743">
    <property type="entry name" value="Subtilisin-like"/>
    <property type="match status" value="1"/>
</dbReference>
<gene>
    <name evidence="12" type="ORF">B0H16DRAFT_1673455</name>
</gene>
<reference evidence="12" key="1">
    <citation type="submission" date="2023-03" db="EMBL/GenBank/DDBJ databases">
        <title>Massive genome expansion in bonnet fungi (Mycena s.s.) driven by repeated elements and novel gene families across ecological guilds.</title>
        <authorList>
            <consortium name="Lawrence Berkeley National Laboratory"/>
            <person name="Harder C.B."/>
            <person name="Miyauchi S."/>
            <person name="Viragh M."/>
            <person name="Kuo A."/>
            <person name="Thoen E."/>
            <person name="Andreopoulos B."/>
            <person name="Lu D."/>
            <person name="Skrede I."/>
            <person name="Drula E."/>
            <person name="Henrissat B."/>
            <person name="Morin E."/>
            <person name="Kohler A."/>
            <person name="Barry K."/>
            <person name="LaButti K."/>
            <person name="Morin E."/>
            <person name="Salamov A."/>
            <person name="Lipzen A."/>
            <person name="Mereny Z."/>
            <person name="Hegedus B."/>
            <person name="Baldrian P."/>
            <person name="Stursova M."/>
            <person name="Weitz H."/>
            <person name="Taylor A."/>
            <person name="Grigoriev I.V."/>
            <person name="Nagy L.G."/>
            <person name="Martin F."/>
            <person name="Kauserud H."/>
        </authorList>
    </citation>
    <scope>NUCLEOTIDE SEQUENCE</scope>
    <source>
        <strain evidence="12">CBHHK182m</strain>
    </source>
</reference>
<dbReference type="GO" id="GO:0008240">
    <property type="term" value="F:tripeptidyl-peptidase activity"/>
    <property type="evidence" value="ECO:0007669"/>
    <property type="project" value="TreeGrafter"/>
</dbReference>
<accession>A0AAD7NNS3</accession>
<dbReference type="InterPro" id="IPR030400">
    <property type="entry name" value="Sedolisin_dom"/>
</dbReference>
<dbReference type="Pfam" id="PF09286">
    <property type="entry name" value="Pro-kuma_activ"/>
    <property type="match status" value="1"/>
</dbReference>
<proteinExistence type="predicted"/>
<dbReference type="InterPro" id="IPR015366">
    <property type="entry name" value="S53_propep"/>
</dbReference>
<evidence type="ECO:0000256" key="3">
    <source>
        <dbReference type="ARBA" id="ARBA00022670"/>
    </source>
</evidence>
<keyword evidence="4" id="KW-0479">Metal-binding</keyword>
<dbReference type="EMBL" id="JARKIB010000019">
    <property type="protein sequence ID" value="KAJ7768896.1"/>
    <property type="molecule type" value="Genomic_DNA"/>
</dbReference>
<evidence type="ECO:0000256" key="1">
    <source>
        <dbReference type="ARBA" id="ARBA00001913"/>
    </source>
</evidence>
<evidence type="ECO:0000256" key="9">
    <source>
        <dbReference type="PROSITE-ProRule" id="PRU01032"/>
    </source>
</evidence>
<name>A0AAD7NNS3_9AGAR</name>
<evidence type="ECO:0000256" key="2">
    <source>
        <dbReference type="ARBA" id="ARBA00004239"/>
    </source>
</evidence>
<protein>
    <submittedName>
        <fullName evidence="12">Peptidase S8/S53 domain-containing protein</fullName>
    </submittedName>
</protein>
<dbReference type="InterPro" id="IPR050819">
    <property type="entry name" value="Tripeptidyl-peptidase_I"/>
</dbReference>
<dbReference type="PANTHER" id="PTHR14218:SF10">
    <property type="entry name" value="PEPTIDASE S53 DOMAIN-CONTAINING PROTEIN"/>
    <property type="match status" value="1"/>
</dbReference>
<dbReference type="GO" id="GO:0046872">
    <property type="term" value="F:metal ion binding"/>
    <property type="evidence" value="ECO:0007669"/>
    <property type="project" value="UniProtKB-KW"/>
</dbReference>
<sequence length="531" mass="56683">MLKALGLLLLVVTTRSEFTVLERRDSPPSGFLRVGPSPPDANNISGLHDTVYEVSTPGNSRYGQYLLRSRSLSLLIRCQVEAFVAPSKETLNGVNAWLKTNNLTSSPINAAGDWIAVSLTVSQANALLAADFSTFQNIESNQTVHRTLSYAISATLRTGINTVYPTVTFPALNLHRRSTPNYRLSSDCADNWTPTCIQALYGVPSTPATPAANTFGVCGFNNEFADNKDVTAFLKTYPSLRRGREPRESIIRITIGLQYALGLATGIPVAFISTGTGSTGSVDVFTAFLDEPNYLLSLAQPPQTVVQTFDSVGFEFESSFTPQLAESICHSYAQLAARGVSYIVKGGDFGACNPFSSTGCRAWDVAVTAVVGTEFTATETAKSAMTNDGSGGTSGYQDKVVSEYFNAINATDASPFNISGRAVPDVSALAHSPYIFQGQTILSQTGTVFSATIFASMLALLNNERIVAGKSSLGFLNPLIYQNPSAFNDFATGSNPGCDDSNAFNATVGWDPVTGFGSPSYAKLREICQKI</sequence>
<keyword evidence="6" id="KW-0720">Serine protease</keyword>